<proteinExistence type="predicted"/>
<sequence length="77" mass="8542">MTALQVRDVPDDVRDALVEQARAQGQSLQAFLFEVLRRQARRPANAAVLQRFAQRSDGTRAAPGETAAALAEERDHR</sequence>
<comment type="caution">
    <text evidence="3">The sequence shown here is derived from an EMBL/GenBank/DDBJ whole genome shotgun (WGS) entry which is preliminary data.</text>
</comment>
<evidence type="ECO:0000313" key="4">
    <source>
        <dbReference type="Proteomes" id="UP000317982"/>
    </source>
</evidence>
<dbReference type="AlphaFoldDB" id="A0A545AIW3"/>
<organism evidence="3 4">
    <name type="scientific">Cryptosporangium phraense</name>
    <dbReference type="NCBI Taxonomy" id="2593070"/>
    <lineage>
        <taxon>Bacteria</taxon>
        <taxon>Bacillati</taxon>
        <taxon>Actinomycetota</taxon>
        <taxon>Actinomycetes</taxon>
        <taxon>Cryptosporangiales</taxon>
        <taxon>Cryptosporangiaceae</taxon>
        <taxon>Cryptosporangium</taxon>
    </lineage>
</organism>
<evidence type="ECO:0000313" key="3">
    <source>
        <dbReference type="EMBL" id="TQS41262.1"/>
    </source>
</evidence>
<feature type="region of interest" description="Disordered" evidence="1">
    <location>
        <begin position="56"/>
        <end position="77"/>
    </location>
</feature>
<protein>
    <recommendedName>
        <fullName evidence="2">Antitoxin FitA-like ribbon-helix-helix domain-containing protein</fullName>
    </recommendedName>
</protein>
<feature type="domain" description="Antitoxin FitA-like ribbon-helix-helix" evidence="2">
    <location>
        <begin position="3"/>
        <end position="39"/>
    </location>
</feature>
<accession>A0A545AIW3</accession>
<dbReference type="RefSeq" id="WP_142708331.1">
    <property type="nucleotide sequence ID" value="NZ_VIRS01000028.1"/>
</dbReference>
<reference evidence="3 4" key="1">
    <citation type="submission" date="2019-07" db="EMBL/GenBank/DDBJ databases">
        <title>Cryptosporangium phraense sp. nov., isolated from plant litter.</title>
        <authorList>
            <person name="Suriyachadkun C."/>
        </authorList>
    </citation>
    <scope>NUCLEOTIDE SEQUENCE [LARGE SCALE GENOMIC DNA]</scope>
    <source>
        <strain evidence="3 4">A-T 5661</strain>
    </source>
</reference>
<dbReference type="Pfam" id="PF22513">
    <property type="entry name" value="FitA-like_RHH"/>
    <property type="match status" value="1"/>
</dbReference>
<keyword evidence="4" id="KW-1185">Reference proteome</keyword>
<dbReference type="InterPro" id="IPR053853">
    <property type="entry name" value="FitA-like_RHH"/>
</dbReference>
<dbReference type="OrthoDB" id="7107936at2"/>
<dbReference type="SUPFAM" id="SSF47598">
    <property type="entry name" value="Ribbon-helix-helix"/>
    <property type="match status" value="1"/>
</dbReference>
<dbReference type="GO" id="GO:0006355">
    <property type="term" value="P:regulation of DNA-templated transcription"/>
    <property type="evidence" value="ECO:0007669"/>
    <property type="project" value="InterPro"/>
</dbReference>
<dbReference type="InParanoid" id="A0A545AIW3"/>
<feature type="compositionally biased region" description="Low complexity" evidence="1">
    <location>
        <begin position="61"/>
        <end position="70"/>
    </location>
</feature>
<evidence type="ECO:0000259" key="2">
    <source>
        <dbReference type="Pfam" id="PF22513"/>
    </source>
</evidence>
<dbReference type="EMBL" id="VIRS01000028">
    <property type="protein sequence ID" value="TQS41262.1"/>
    <property type="molecule type" value="Genomic_DNA"/>
</dbReference>
<name>A0A545AIW3_9ACTN</name>
<gene>
    <name evidence="3" type="ORF">FL583_30550</name>
</gene>
<dbReference type="Proteomes" id="UP000317982">
    <property type="component" value="Unassembled WGS sequence"/>
</dbReference>
<evidence type="ECO:0000256" key="1">
    <source>
        <dbReference type="SAM" id="MobiDB-lite"/>
    </source>
</evidence>
<dbReference type="InterPro" id="IPR010985">
    <property type="entry name" value="Ribbon_hlx_hlx"/>
</dbReference>